<protein>
    <submittedName>
        <fullName evidence="2">Glycosyl transferase family 2</fullName>
    </submittedName>
</protein>
<dbReference type="Proteomes" id="UP000219215">
    <property type="component" value="Chromosome DPRO"/>
</dbReference>
<dbReference type="OrthoDB" id="5379872at2"/>
<feature type="domain" description="Glycosyltransferase 2-like" evidence="1">
    <location>
        <begin position="5"/>
        <end position="54"/>
    </location>
</feature>
<evidence type="ECO:0000259" key="1">
    <source>
        <dbReference type="Pfam" id="PF00535"/>
    </source>
</evidence>
<dbReference type="RefSeq" id="WP_097012862.1">
    <property type="nucleotide sequence ID" value="NZ_LT907975.1"/>
</dbReference>
<gene>
    <name evidence="2" type="ORF">DPRO_3175</name>
</gene>
<dbReference type="InterPro" id="IPR029044">
    <property type="entry name" value="Nucleotide-diphossugar_trans"/>
</dbReference>
<dbReference type="SUPFAM" id="SSF53448">
    <property type="entry name" value="Nucleotide-diphospho-sugar transferases"/>
    <property type="match status" value="1"/>
</dbReference>
<dbReference type="PANTHER" id="PTHR22916:SF3">
    <property type="entry name" value="UDP-GLCNAC:BETAGAL BETA-1,3-N-ACETYLGLUCOSAMINYLTRANSFERASE-LIKE PROTEIN 1"/>
    <property type="match status" value="1"/>
</dbReference>
<dbReference type="PANTHER" id="PTHR22916">
    <property type="entry name" value="GLYCOSYLTRANSFERASE"/>
    <property type="match status" value="1"/>
</dbReference>
<evidence type="ECO:0000313" key="3">
    <source>
        <dbReference type="Proteomes" id="UP000219215"/>
    </source>
</evidence>
<feature type="domain" description="Glycosyltransferase 2-like" evidence="1">
    <location>
        <begin position="71"/>
        <end position="190"/>
    </location>
</feature>
<dbReference type="EMBL" id="LT907975">
    <property type="protein sequence ID" value="SOB60087.1"/>
    <property type="molecule type" value="Genomic_DNA"/>
</dbReference>
<keyword evidence="2" id="KW-0808">Transferase</keyword>
<reference evidence="3" key="1">
    <citation type="submission" date="2017-09" db="EMBL/GenBank/DDBJ databases">
        <authorList>
            <person name="Regsiter A."/>
            <person name="William W."/>
        </authorList>
    </citation>
    <scope>NUCLEOTIDE SEQUENCE [LARGE SCALE GENOMIC DNA]</scope>
    <source>
        <strain evidence="3">500-1</strain>
    </source>
</reference>
<dbReference type="Gene3D" id="3.90.550.10">
    <property type="entry name" value="Spore Coat Polysaccharide Biosynthesis Protein SpsA, Chain A"/>
    <property type="match status" value="2"/>
</dbReference>
<dbReference type="InterPro" id="IPR001173">
    <property type="entry name" value="Glyco_trans_2-like"/>
</dbReference>
<sequence length="268" mass="31415">MKKISVVIPSYNHAQYIEACLDSIYFSDYPEIEIIIVDDHSQDDSADVISAWIENLDVEEVSFAARYNSETDEIERTIHKRYNRPGRTIFFEPSDTNLGSTKNYNRGFKMATGDYCTFIASDDIVHPQMFSELAKPLDDDTADFAYCDMFVIDDQQRIMREFKLPDYDFEKSFGDWYLCGVATLYRRSLHLEHGFYDESAMADDHECYLRFAMNNARFVHIPKTMYSIRSHHNRTVGLHSEERFKALLNYSKELTLKARKWLSDQKDS</sequence>
<dbReference type="KEGG" id="pprf:DPRO_3175"/>
<dbReference type="AlphaFoldDB" id="A0A2C8FCB6"/>
<name>A0A2C8FCB6_9BACT</name>
<accession>A0A2C8FCB6</accession>
<evidence type="ECO:0000313" key="2">
    <source>
        <dbReference type="EMBL" id="SOB60087.1"/>
    </source>
</evidence>
<dbReference type="GO" id="GO:0016758">
    <property type="term" value="F:hexosyltransferase activity"/>
    <property type="evidence" value="ECO:0007669"/>
    <property type="project" value="UniProtKB-ARBA"/>
</dbReference>
<keyword evidence="3" id="KW-1185">Reference proteome</keyword>
<organism evidence="2 3">
    <name type="scientific">Pseudodesulfovibrio profundus</name>
    <dbReference type="NCBI Taxonomy" id="57320"/>
    <lineage>
        <taxon>Bacteria</taxon>
        <taxon>Pseudomonadati</taxon>
        <taxon>Thermodesulfobacteriota</taxon>
        <taxon>Desulfovibrionia</taxon>
        <taxon>Desulfovibrionales</taxon>
        <taxon>Desulfovibrionaceae</taxon>
    </lineage>
</organism>
<proteinExistence type="predicted"/>
<dbReference type="Pfam" id="PF00535">
    <property type="entry name" value="Glycos_transf_2"/>
    <property type="match status" value="2"/>
</dbReference>